<comment type="caution">
    <text evidence="2">The sequence shown here is derived from an EMBL/GenBank/DDBJ whole genome shotgun (WGS) entry which is preliminary data.</text>
</comment>
<evidence type="ECO:0000256" key="1">
    <source>
        <dbReference type="SAM" id="MobiDB-lite"/>
    </source>
</evidence>
<dbReference type="Proteomes" id="UP000265419">
    <property type="component" value="Unassembled WGS sequence"/>
</dbReference>
<evidence type="ECO:0000313" key="2">
    <source>
        <dbReference type="EMBL" id="RII42993.1"/>
    </source>
</evidence>
<dbReference type="InterPro" id="IPR025447">
    <property type="entry name" value="DUF4192"/>
</dbReference>
<protein>
    <submittedName>
        <fullName evidence="2">DUF4192 family protein</fullName>
    </submittedName>
</protein>
<keyword evidence="3" id="KW-1185">Reference proteome</keyword>
<dbReference type="AlphaFoldDB" id="A0A399JBP5"/>
<organism evidence="2 3">
    <name type="scientific">Galactobacter valiniphilus</name>
    <dbReference type="NCBI Taxonomy" id="2676122"/>
    <lineage>
        <taxon>Bacteria</taxon>
        <taxon>Bacillati</taxon>
        <taxon>Actinomycetota</taxon>
        <taxon>Actinomycetes</taxon>
        <taxon>Micrococcales</taxon>
        <taxon>Micrococcaceae</taxon>
        <taxon>Galactobacter</taxon>
    </lineage>
</organism>
<feature type="region of interest" description="Disordered" evidence="1">
    <location>
        <begin position="235"/>
        <end position="261"/>
    </location>
</feature>
<gene>
    <name evidence="2" type="ORF">DWB68_04220</name>
</gene>
<name>A0A399JBP5_9MICC</name>
<evidence type="ECO:0000313" key="3">
    <source>
        <dbReference type="Proteomes" id="UP000265419"/>
    </source>
</evidence>
<accession>A0A399JBP5</accession>
<proteinExistence type="predicted"/>
<reference evidence="2 3" key="1">
    <citation type="submission" date="2018-07" db="EMBL/GenBank/DDBJ databases">
        <title>Arthrobacter sp. nov., isolated from raw cow's milk with high bacterial count.</title>
        <authorList>
            <person name="Hahne J."/>
            <person name="Isele D."/>
            <person name="Lipski A."/>
        </authorList>
    </citation>
    <scope>NUCLEOTIDE SEQUENCE [LARGE SCALE GENOMIC DNA]</scope>
    <source>
        <strain evidence="2 3">JZ R-35</strain>
    </source>
</reference>
<feature type="compositionally biased region" description="Low complexity" evidence="1">
    <location>
        <begin position="34"/>
        <end position="46"/>
    </location>
</feature>
<dbReference type="RefSeq" id="WP_119423898.1">
    <property type="nucleotide sequence ID" value="NZ_QQXK01000006.1"/>
</dbReference>
<sequence length="445" mass="47507">MDENTETNTTRAQRAKARSAAAAARRTGQRARARAGYGPADAPPGRAEARASSLADIVALVPHRMGFHPRRSLVVVLLDEESHWIATARHDWSPDVPEGAVVAWLLDVAEEAHGFLVGLYGEAEAGRAFLTDLADALPQLVGGFVVPEPEEPGRVIPPTWHGLQSDGWSDHDGEELFGSAMALEEWGAGSVPGVGPQARELHAPGLRQTAAWQRGETEARDELLLVREWLEASGMGGDEHPGADAPALQAAPRGKGNGAWAPWPADEEEAIAGDDPGWLASVARRGLCSWGFVLDRHEVGDPWWEWNDAERAELVLALRSLPVPGVRDVLLTLTAGGASQADPAEILLGLWEGPVDAGGLLALEEVLESAGGLLPARAKVEALCLLAWIEWARGHGSVAGATLDLANKEWPGHRLTALLRGFIDTGSVPRWLRPSHGGRGGRWDT</sequence>
<dbReference type="EMBL" id="QQXK01000006">
    <property type="protein sequence ID" value="RII42993.1"/>
    <property type="molecule type" value="Genomic_DNA"/>
</dbReference>
<dbReference type="Pfam" id="PF13830">
    <property type="entry name" value="DUF4192"/>
    <property type="match status" value="2"/>
</dbReference>
<feature type="compositionally biased region" description="Polar residues" evidence="1">
    <location>
        <begin position="1"/>
        <end position="10"/>
    </location>
</feature>
<feature type="region of interest" description="Disordered" evidence="1">
    <location>
        <begin position="1"/>
        <end position="47"/>
    </location>
</feature>